<proteinExistence type="predicted"/>
<accession>D4YRR8</accession>
<dbReference type="EMBL" id="ADNY01000010">
    <property type="protein sequence ID" value="EFG56148.1"/>
    <property type="molecule type" value="Genomic_DNA"/>
</dbReference>
<organism evidence="2 3">
    <name type="scientific">Lactobacillus amylolyticus DSM 11664</name>
    <dbReference type="NCBI Taxonomy" id="585524"/>
    <lineage>
        <taxon>Bacteria</taxon>
        <taxon>Bacillati</taxon>
        <taxon>Bacillota</taxon>
        <taxon>Bacilli</taxon>
        <taxon>Lactobacillales</taxon>
        <taxon>Lactobacillaceae</taxon>
        <taxon>Lactobacillus</taxon>
    </lineage>
</organism>
<dbReference type="RefSeq" id="WP_006351350.1">
    <property type="nucleotide sequence ID" value="NZ_ADNY01000010.1"/>
</dbReference>
<evidence type="ECO:0008006" key="4">
    <source>
        <dbReference type="Google" id="ProtNLM"/>
    </source>
</evidence>
<evidence type="ECO:0000256" key="1">
    <source>
        <dbReference type="SAM" id="SignalP"/>
    </source>
</evidence>
<keyword evidence="3" id="KW-1185">Reference proteome</keyword>
<dbReference type="eggNOG" id="ENOG5030BK0">
    <property type="taxonomic scope" value="Bacteria"/>
</dbReference>
<protein>
    <recommendedName>
        <fullName evidence="4">Gram-positive signal peptide protein, YSIRK family</fullName>
    </recommendedName>
</protein>
<dbReference type="Proteomes" id="UP000004069">
    <property type="component" value="Unassembled WGS sequence"/>
</dbReference>
<sequence length="44" mass="4624">MKHKTFKKFLVAGLGVLAAASLFSFGKSPNQVQAAKKSSSSLVI</sequence>
<comment type="caution">
    <text evidence="2">The sequence shown here is derived from an EMBL/GenBank/DDBJ whole genome shotgun (WGS) entry which is preliminary data.</text>
</comment>
<evidence type="ECO:0000313" key="2">
    <source>
        <dbReference type="EMBL" id="EFG56148.1"/>
    </source>
</evidence>
<reference evidence="2 3" key="1">
    <citation type="submission" date="2010-04" db="EMBL/GenBank/DDBJ databases">
        <authorList>
            <person name="Muzny D."/>
            <person name="Qin X."/>
            <person name="Deng J."/>
            <person name="Jiang H."/>
            <person name="Liu Y."/>
            <person name="Qu J."/>
            <person name="Song X.-Z."/>
            <person name="Zhang L."/>
            <person name="Thornton R."/>
            <person name="Coyle M."/>
            <person name="Francisco L."/>
            <person name="Jackson L."/>
            <person name="Javaid M."/>
            <person name="Korchina V."/>
            <person name="Kovar C."/>
            <person name="Mata R."/>
            <person name="Mathew T."/>
            <person name="Ngo R."/>
            <person name="Nguyen L."/>
            <person name="Nguyen N."/>
            <person name="Okwuonu G."/>
            <person name="Ongeri F."/>
            <person name="Pham C."/>
            <person name="Simmons D."/>
            <person name="Wilczek-Boney K."/>
            <person name="Hale W."/>
            <person name="Jakkamsetti A."/>
            <person name="Pham P."/>
            <person name="Ruth R."/>
            <person name="San Lucas F."/>
            <person name="Warren J."/>
            <person name="Zhang J."/>
            <person name="Zhao Z."/>
            <person name="Zhou C."/>
            <person name="Zhu D."/>
            <person name="Lee S."/>
            <person name="Bess C."/>
            <person name="Blankenburg K."/>
            <person name="Forbes L."/>
            <person name="Fu Q."/>
            <person name="Gubbala S."/>
            <person name="Hirani K."/>
            <person name="Jayaseelan J.C."/>
            <person name="Lara F."/>
            <person name="Munidasa M."/>
            <person name="Palculict T."/>
            <person name="Patil S."/>
            <person name="Pu L.-L."/>
            <person name="Saada N."/>
            <person name="Tang L."/>
            <person name="Weissenberger G."/>
            <person name="Zhu Y."/>
            <person name="Hemphill L."/>
            <person name="Shang Y."/>
            <person name="Youmans B."/>
            <person name="Ayvaz T."/>
            <person name="Ross M."/>
            <person name="Santibanez J."/>
            <person name="Aqrawi P."/>
            <person name="Gross S."/>
            <person name="Joshi V."/>
            <person name="Fowler G."/>
            <person name="Nazareth L."/>
            <person name="Reid J."/>
            <person name="Worley K."/>
            <person name="Petrosino J."/>
            <person name="Highlander S."/>
            <person name="Gibbs R."/>
        </authorList>
    </citation>
    <scope>NUCLEOTIDE SEQUENCE [LARGE SCALE GENOMIC DNA]</scope>
    <source>
        <strain evidence="2 3">DSM 11664</strain>
    </source>
</reference>
<gene>
    <name evidence="2" type="ORF">HMPREF0493_0196</name>
</gene>
<dbReference type="AlphaFoldDB" id="D4YRR8"/>
<name>D4YRR8_9LACO</name>
<feature type="signal peptide" evidence="1">
    <location>
        <begin position="1"/>
        <end position="26"/>
    </location>
</feature>
<evidence type="ECO:0000313" key="3">
    <source>
        <dbReference type="Proteomes" id="UP000004069"/>
    </source>
</evidence>
<keyword evidence="1" id="KW-0732">Signal</keyword>
<feature type="chain" id="PRO_5038364830" description="Gram-positive signal peptide protein, YSIRK family" evidence="1">
    <location>
        <begin position="27"/>
        <end position="44"/>
    </location>
</feature>